<dbReference type="EMBL" id="RPDH01000001">
    <property type="protein sequence ID" value="RPE13746.1"/>
    <property type="molecule type" value="Genomic_DNA"/>
</dbReference>
<feature type="domain" description="DUF3298" evidence="2">
    <location>
        <begin position="298"/>
        <end position="375"/>
    </location>
</feature>
<protein>
    <submittedName>
        <fullName evidence="4">DUF3298 domain-containing protein</fullName>
    </submittedName>
</protein>
<dbReference type="Gene3D" id="3.30.565.40">
    <property type="entry name" value="Fervidobacterium nodosum Rt17-B1 like"/>
    <property type="match status" value="1"/>
</dbReference>
<evidence type="ECO:0000313" key="4">
    <source>
        <dbReference type="EMBL" id="RPE13746.1"/>
    </source>
</evidence>
<proteinExistence type="predicted"/>
<evidence type="ECO:0000256" key="1">
    <source>
        <dbReference type="SAM" id="SignalP"/>
    </source>
</evidence>
<evidence type="ECO:0000259" key="2">
    <source>
        <dbReference type="Pfam" id="PF11738"/>
    </source>
</evidence>
<keyword evidence="5" id="KW-1185">Reference proteome</keyword>
<dbReference type="Gene3D" id="3.90.640.20">
    <property type="entry name" value="Heat-shock cognate protein, ATPase"/>
    <property type="match status" value="1"/>
</dbReference>
<organism evidence="4 5">
    <name type="scientific">Chitinophaga lutea</name>
    <dbReference type="NCBI Taxonomy" id="2488634"/>
    <lineage>
        <taxon>Bacteria</taxon>
        <taxon>Pseudomonadati</taxon>
        <taxon>Bacteroidota</taxon>
        <taxon>Chitinophagia</taxon>
        <taxon>Chitinophagales</taxon>
        <taxon>Chitinophagaceae</taxon>
        <taxon>Chitinophaga</taxon>
    </lineage>
</organism>
<evidence type="ECO:0000259" key="3">
    <source>
        <dbReference type="Pfam" id="PF13739"/>
    </source>
</evidence>
<feature type="signal peptide" evidence="1">
    <location>
        <begin position="1"/>
        <end position="20"/>
    </location>
</feature>
<reference evidence="4 5" key="1">
    <citation type="submission" date="2018-11" db="EMBL/GenBank/DDBJ databases">
        <title>Chitinophaga lutea sp.nov., isolate from arsenic contaminated soil.</title>
        <authorList>
            <person name="Zong Y."/>
        </authorList>
    </citation>
    <scope>NUCLEOTIDE SEQUENCE [LARGE SCALE GENOMIC DNA]</scope>
    <source>
        <strain evidence="4 5">ZY74</strain>
    </source>
</reference>
<gene>
    <name evidence="4" type="ORF">EGT74_09600</name>
</gene>
<evidence type="ECO:0000313" key="5">
    <source>
        <dbReference type="Proteomes" id="UP000278351"/>
    </source>
</evidence>
<comment type="caution">
    <text evidence="4">The sequence shown here is derived from an EMBL/GenBank/DDBJ whole genome shotgun (WGS) entry which is preliminary data.</text>
</comment>
<dbReference type="InterPro" id="IPR025303">
    <property type="entry name" value="PdaC"/>
</dbReference>
<name>A0A3N4Q0W2_9BACT</name>
<dbReference type="AlphaFoldDB" id="A0A3N4Q0W2"/>
<keyword evidence="1" id="KW-0732">Signal</keyword>
<dbReference type="Proteomes" id="UP000278351">
    <property type="component" value="Unassembled WGS sequence"/>
</dbReference>
<dbReference type="InterPro" id="IPR037126">
    <property type="entry name" value="PdaC/RsiV-like_sf"/>
</dbReference>
<accession>A0A3N4Q0W2</accession>
<dbReference type="Pfam" id="PF13739">
    <property type="entry name" value="PdaC"/>
    <property type="match status" value="1"/>
</dbReference>
<dbReference type="Pfam" id="PF11738">
    <property type="entry name" value="DUF3298"/>
    <property type="match status" value="1"/>
</dbReference>
<feature type="domain" description="Deacetylase PdaC" evidence="3">
    <location>
        <begin position="214"/>
        <end position="279"/>
    </location>
</feature>
<dbReference type="InterPro" id="IPR021729">
    <property type="entry name" value="DUF3298"/>
</dbReference>
<sequence length="389" mass="42788">MVIYICFKCDLMRIFYGFFALLTILTACQPATPGQQASVQDSTRTTTPKPAPAVYYKRLKGTVASQPVTMHLIKRGPAAFEGWYAYDKQGIPIQLFHNTEDTVQLSFSEWGTPEGGDNTFKGTLTDDGAYKGTWSGNNKTFDFDLKEELTGAVLFDVFTISDSALLFPANPKSPLGVASSTAVWPVGGADEAALAAVRKALTPKDVPEDPEQIVRQPVASFLHEYNATHDEVDTNDLKKGAGASWNWDAQHSVRIVWNAYPLVAFEISDYAYTGGAHGNHGSSFTVVDLARKKQLGLDDVFKPGYKAVLGTALENSFRKKYNVPAGEPLDKQYLFDKHIAPNDNFFVTDKGVVFCYTPYEIAAYALGQITLFVPFGDVKTHVNEAYLTK</sequence>
<feature type="chain" id="PRO_5018337833" evidence="1">
    <location>
        <begin position="21"/>
        <end position="389"/>
    </location>
</feature>